<organism evidence="1">
    <name type="scientific">viral metagenome</name>
    <dbReference type="NCBI Taxonomy" id="1070528"/>
    <lineage>
        <taxon>unclassified sequences</taxon>
        <taxon>metagenomes</taxon>
        <taxon>organismal metagenomes</taxon>
    </lineage>
</organism>
<sequence length="97" mass="11450">MGGQSAFAFLDPYDPQRVNYYFMGDSAMNDIKKYLMEPYNVMKDCAKPLFKGNCTLQEYKNREFQDEHDLVGACIIMPDSIVVYDQETIVIYRRRRE</sequence>
<dbReference type="EMBL" id="MN739408">
    <property type="protein sequence ID" value="QHT03276.1"/>
    <property type="molecule type" value="Genomic_DNA"/>
</dbReference>
<protein>
    <submittedName>
        <fullName evidence="1">Uncharacterized protein</fullName>
    </submittedName>
</protein>
<evidence type="ECO:0000313" key="1">
    <source>
        <dbReference type="EMBL" id="QHT03276.1"/>
    </source>
</evidence>
<dbReference type="AlphaFoldDB" id="A0A6C0CES7"/>
<accession>A0A6C0CES7</accession>
<proteinExistence type="predicted"/>
<name>A0A6C0CES7_9ZZZZ</name>
<reference evidence="1" key="1">
    <citation type="journal article" date="2020" name="Nature">
        <title>Giant virus diversity and host interactions through global metagenomics.</title>
        <authorList>
            <person name="Schulz F."/>
            <person name="Roux S."/>
            <person name="Paez-Espino D."/>
            <person name="Jungbluth S."/>
            <person name="Walsh D.A."/>
            <person name="Denef V.J."/>
            <person name="McMahon K.D."/>
            <person name="Konstantinidis K.T."/>
            <person name="Eloe-Fadrosh E.A."/>
            <person name="Kyrpides N.C."/>
            <person name="Woyke T."/>
        </authorList>
    </citation>
    <scope>NUCLEOTIDE SEQUENCE</scope>
    <source>
        <strain evidence="1">GVMAG-M-3300020728-1</strain>
    </source>
</reference>